<feature type="domain" description="DUF7731" evidence="3">
    <location>
        <begin position="48"/>
        <end position="109"/>
    </location>
</feature>
<keyword evidence="2" id="KW-0732">Signal</keyword>
<dbReference type="EMBL" id="JBEDUW010000003">
    <property type="protein sequence ID" value="KAK9941003.1"/>
    <property type="molecule type" value="Genomic_DNA"/>
</dbReference>
<evidence type="ECO:0000313" key="5">
    <source>
        <dbReference type="Proteomes" id="UP001457282"/>
    </source>
</evidence>
<organism evidence="4 5">
    <name type="scientific">Rubus argutus</name>
    <name type="common">Southern blackberry</name>
    <dbReference type="NCBI Taxonomy" id="59490"/>
    <lineage>
        <taxon>Eukaryota</taxon>
        <taxon>Viridiplantae</taxon>
        <taxon>Streptophyta</taxon>
        <taxon>Embryophyta</taxon>
        <taxon>Tracheophyta</taxon>
        <taxon>Spermatophyta</taxon>
        <taxon>Magnoliopsida</taxon>
        <taxon>eudicotyledons</taxon>
        <taxon>Gunneridae</taxon>
        <taxon>Pentapetalae</taxon>
        <taxon>rosids</taxon>
        <taxon>fabids</taxon>
        <taxon>Rosales</taxon>
        <taxon>Rosaceae</taxon>
        <taxon>Rosoideae</taxon>
        <taxon>Rosoideae incertae sedis</taxon>
        <taxon>Rubus</taxon>
    </lineage>
</organism>
<dbReference type="AlphaFoldDB" id="A0AAW1XWA3"/>
<feature type="transmembrane region" description="Helical" evidence="1">
    <location>
        <begin position="159"/>
        <end position="176"/>
    </location>
</feature>
<evidence type="ECO:0000259" key="3">
    <source>
        <dbReference type="Pfam" id="PF24865"/>
    </source>
</evidence>
<dbReference type="Proteomes" id="UP001457282">
    <property type="component" value="Unassembled WGS sequence"/>
</dbReference>
<keyword evidence="1" id="KW-0472">Membrane</keyword>
<evidence type="ECO:0000256" key="1">
    <source>
        <dbReference type="SAM" id="Phobius"/>
    </source>
</evidence>
<dbReference type="InterPro" id="IPR056633">
    <property type="entry name" value="DUF7731"/>
</dbReference>
<reference evidence="4 5" key="1">
    <citation type="journal article" date="2023" name="G3 (Bethesda)">
        <title>A chromosome-length genome assembly and annotation of blackberry (Rubus argutus, cv. 'Hillquist').</title>
        <authorList>
            <person name="Bruna T."/>
            <person name="Aryal R."/>
            <person name="Dudchenko O."/>
            <person name="Sargent D.J."/>
            <person name="Mead D."/>
            <person name="Buti M."/>
            <person name="Cavallini A."/>
            <person name="Hytonen T."/>
            <person name="Andres J."/>
            <person name="Pham M."/>
            <person name="Weisz D."/>
            <person name="Mascagni F."/>
            <person name="Usai G."/>
            <person name="Natali L."/>
            <person name="Bassil N."/>
            <person name="Fernandez G.E."/>
            <person name="Lomsadze A."/>
            <person name="Armour M."/>
            <person name="Olukolu B."/>
            <person name="Poorten T."/>
            <person name="Britton C."/>
            <person name="Davik J."/>
            <person name="Ashrafi H."/>
            <person name="Aiden E.L."/>
            <person name="Borodovsky M."/>
            <person name="Worthington M."/>
        </authorList>
    </citation>
    <scope>NUCLEOTIDE SEQUENCE [LARGE SCALE GENOMIC DNA]</scope>
    <source>
        <strain evidence="4">PI 553951</strain>
    </source>
</reference>
<gene>
    <name evidence="4" type="ORF">M0R45_017633</name>
</gene>
<keyword evidence="5" id="KW-1185">Reference proteome</keyword>
<comment type="caution">
    <text evidence="4">The sequence shown here is derived from an EMBL/GenBank/DDBJ whole genome shotgun (WGS) entry which is preliminary data.</text>
</comment>
<evidence type="ECO:0000313" key="4">
    <source>
        <dbReference type="EMBL" id="KAK9941003.1"/>
    </source>
</evidence>
<feature type="signal peptide" evidence="2">
    <location>
        <begin position="1"/>
        <end position="33"/>
    </location>
</feature>
<proteinExistence type="predicted"/>
<accession>A0AAW1XWA3</accession>
<evidence type="ECO:0000256" key="2">
    <source>
        <dbReference type="SAM" id="SignalP"/>
    </source>
</evidence>
<dbReference type="Pfam" id="PF24865">
    <property type="entry name" value="DUF7731"/>
    <property type="match status" value="1"/>
</dbReference>
<keyword evidence="1" id="KW-0812">Transmembrane</keyword>
<name>A0AAW1XWA3_RUBAR</name>
<feature type="chain" id="PRO_5043699467" description="DUF7731 domain-containing protein" evidence="2">
    <location>
        <begin position="34"/>
        <end position="178"/>
    </location>
</feature>
<keyword evidence="1" id="KW-1133">Transmembrane helix</keyword>
<sequence length="178" mass="19891">MEKCKSNFGGRTGYLVWLSLGVLLLLQVQYAHARENKTDPTDNVNLAPFRAWRSAYYCLQKKAPANCTSFENVSLTDKGILDVFPNEIRAYCSPASGCAQHVLDVLQCYTFAKETSGLPTRPLYHSSIKPFMMDAPIKLKVPISTLGWKSSGMKLHQKMYIPFIASLSTLAFIAIFNT</sequence>
<protein>
    <recommendedName>
        <fullName evidence="3">DUF7731 domain-containing protein</fullName>
    </recommendedName>
</protein>